<keyword evidence="1" id="KW-0547">Nucleotide-binding</keyword>
<dbReference type="Gene3D" id="3.40.50.300">
    <property type="entry name" value="P-loop containing nucleotide triphosphate hydrolases"/>
    <property type="match status" value="1"/>
</dbReference>
<dbReference type="AlphaFoldDB" id="A0A1H2QYE4"/>
<evidence type="ECO:0000256" key="2">
    <source>
        <dbReference type="ARBA" id="ARBA00022840"/>
    </source>
</evidence>
<dbReference type="InterPro" id="IPR014774">
    <property type="entry name" value="KaiC-like_dom"/>
</dbReference>
<dbReference type="GO" id="GO:0005524">
    <property type="term" value="F:ATP binding"/>
    <property type="evidence" value="ECO:0007669"/>
    <property type="project" value="UniProtKB-KW"/>
</dbReference>
<reference evidence="5 6" key="1">
    <citation type="submission" date="2016-10" db="EMBL/GenBank/DDBJ databases">
        <authorList>
            <person name="de Groot N.N."/>
        </authorList>
    </citation>
    <scope>NUCLEOTIDE SEQUENCE [LARGE SCALE GENOMIC DNA]</scope>
    <source>
        <strain evidence="5 6">Z-7982</strain>
    </source>
</reference>
<keyword evidence="5" id="KW-0969">Cilium</keyword>
<dbReference type="PANTHER" id="PTHR43637:SF3">
    <property type="entry name" value="FLAGELLA-RELATED PROTEIN H-RELATED"/>
    <property type="match status" value="1"/>
</dbReference>
<dbReference type="EMBL" id="RJJG01000005">
    <property type="protein sequence ID" value="RNI08506.1"/>
    <property type="molecule type" value="Genomic_DNA"/>
</dbReference>
<protein>
    <submittedName>
        <fullName evidence="4">ATPase</fullName>
    </submittedName>
    <submittedName>
        <fullName evidence="5">Flagellar protein FlaH</fullName>
    </submittedName>
</protein>
<dbReference type="Pfam" id="PF06745">
    <property type="entry name" value="ATPase"/>
    <property type="match status" value="1"/>
</dbReference>
<keyword evidence="5" id="KW-0282">Flagellum</keyword>
<evidence type="ECO:0000313" key="6">
    <source>
        <dbReference type="Proteomes" id="UP000198669"/>
    </source>
</evidence>
<evidence type="ECO:0000259" key="3">
    <source>
        <dbReference type="SMART" id="SM00382"/>
    </source>
</evidence>
<reference evidence="4 7" key="2">
    <citation type="submission" date="2018-10" db="EMBL/GenBank/DDBJ databases">
        <title>Cultivation of a novel Methanohalophilus strain from Kebrit Deep of the Red Sea and a genomic comparison of members of the genus Methanohalophilus.</title>
        <authorList>
            <person name="Guan Y."/>
            <person name="Ngugi D.K."/>
            <person name="Stingl U."/>
        </authorList>
    </citation>
    <scope>NUCLEOTIDE SEQUENCE [LARGE SCALE GENOMIC DNA]</scope>
    <source>
        <strain evidence="4 7">DSM 3094</strain>
    </source>
</reference>
<gene>
    <name evidence="4" type="ORF">EFE40_08095</name>
    <name evidence="5" type="ORF">SAMN04515625_0385</name>
</gene>
<dbReference type="InterPro" id="IPR003593">
    <property type="entry name" value="AAA+_ATPase"/>
</dbReference>
<dbReference type="Proteomes" id="UP000267921">
    <property type="component" value="Unassembled WGS sequence"/>
</dbReference>
<dbReference type="EMBL" id="FNMU01000001">
    <property type="protein sequence ID" value="SDW12206.1"/>
    <property type="molecule type" value="Genomic_DNA"/>
</dbReference>
<dbReference type="OrthoDB" id="63735at2157"/>
<name>A0A1H2QYE4_9EURY</name>
<dbReference type="RefSeq" id="WP_083433107.1">
    <property type="nucleotide sequence ID" value="NZ_FNMU01000001.1"/>
</dbReference>
<feature type="domain" description="AAA+ ATPase" evidence="3">
    <location>
        <begin position="25"/>
        <end position="187"/>
    </location>
</feature>
<evidence type="ECO:0000256" key="1">
    <source>
        <dbReference type="ARBA" id="ARBA00022741"/>
    </source>
</evidence>
<keyword evidence="5" id="KW-0966">Cell projection</keyword>
<dbReference type="PANTHER" id="PTHR43637">
    <property type="entry name" value="UPF0273 PROTEIN TM_0370"/>
    <property type="match status" value="1"/>
</dbReference>
<evidence type="ECO:0000313" key="4">
    <source>
        <dbReference type="EMBL" id="RNI08506.1"/>
    </source>
</evidence>
<dbReference type="SUPFAM" id="SSF52540">
    <property type="entry name" value="P-loop containing nucleoside triphosphate hydrolases"/>
    <property type="match status" value="1"/>
</dbReference>
<proteinExistence type="predicted"/>
<evidence type="ECO:0000313" key="5">
    <source>
        <dbReference type="EMBL" id="SDW12206.1"/>
    </source>
</evidence>
<accession>A0A1H2QYE4</accession>
<dbReference type="Proteomes" id="UP000198669">
    <property type="component" value="Unassembled WGS sequence"/>
</dbReference>
<dbReference type="InterPro" id="IPR027417">
    <property type="entry name" value="P-loop_NTPase"/>
</dbReference>
<evidence type="ECO:0000313" key="7">
    <source>
        <dbReference type="Proteomes" id="UP000267921"/>
    </source>
</evidence>
<dbReference type="NCBIfam" id="NF006320">
    <property type="entry name" value="PRK08533.1"/>
    <property type="match status" value="1"/>
</dbReference>
<dbReference type="SMART" id="SM00382">
    <property type="entry name" value="AAA"/>
    <property type="match status" value="1"/>
</dbReference>
<organism evidence="5 6">
    <name type="scientific">Methanohalophilus halophilus</name>
    <dbReference type="NCBI Taxonomy" id="2177"/>
    <lineage>
        <taxon>Archaea</taxon>
        <taxon>Methanobacteriati</taxon>
        <taxon>Methanobacteriota</taxon>
        <taxon>Stenosarchaea group</taxon>
        <taxon>Methanomicrobia</taxon>
        <taxon>Methanosarcinales</taxon>
        <taxon>Methanosarcinaceae</taxon>
        <taxon>Methanohalophilus</taxon>
    </lineage>
</organism>
<keyword evidence="2" id="KW-0067">ATP-binding</keyword>
<sequence>MQNTIYPFPIERDEFNDKLGKGFPTGSLIVLEGGSGQGKSTITQRIAYGLIENDTNVTFISTQMTTKGFINQMYSLDYPIAQHLLKNRLLYIPVIPLVKAAKSRLDFIERLMSAEELFNNDIIVIDTISALIKYSANSEKSLELISFFKKLNGMGKVIILTVESGQLEEELNAMFRSSSDIYMTLKSKTMGSEVKRTLIVNKFTGAKGKVGQLIGFRIEPKVGLVVEIASVA</sequence>